<dbReference type="InterPro" id="IPR042862">
    <property type="entry name" value="RNF32"/>
</dbReference>
<keyword evidence="1" id="KW-0479">Metal-binding</keyword>
<dbReference type="Proteomes" id="UP000041254">
    <property type="component" value="Unassembled WGS sequence"/>
</dbReference>
<dbReference type="EMBL" id="CDMY01000510">
    <property type="protein sequence ID" value="CEM19292.1"/>
    <property type="molecule type" value="Genomic_DNA"/>
</dbReference>
<protein>
    <recommendedName>
        <fullName evidence="3">RING-type domain-containing protein</fullName>
    </recommendedName>
</protein>
<feature type="region of interest" description="Disordered" evidence="2">
    <location>
        <begin position="38"/>
        <end position="84"/>
    </location>
</feature>
<dbReference type="PROSITE" id="PS50096">
    <property type="entry name" value="IQ"/>
    <property type="match status" value="1"/>
</dbReference>
<dbReference type="PANTHER" id="PTHR14991">
    <property type="entry name" value="RING FINGER PROTEIN 32"/>
    <property type="match status" value="1"/>
</dbReference>
<accession>A0A0G4FW13</accession>
<evidence type="ECO:0000313" key="4">
    <source>
        <dbReference type="EMBL" id="CEM19292.1"/>
    </source>
</evidence>
<proteinExistence type="predicted"/>
<keyword evidence="1" id="KW-0862">Zinc</keyword>
<name>A0A0G4FW13_VITBC</name>
<dbReference type="Pfam" id="PF13639">
    <property type="entry name" value="zf-RING_2"/>
    <property type="match status" value="1"/>
</dbReference>
<evidence type="ECO:0000259" key="3">
    <source>
        <dbReference type="PROSITE" id="PS50089"/>
    </source>
</evidence>
<dbReference type="CDD" id="cd23767">
    <property type="entry name" value="IQCD"/>
    <property type="match status" value="1"/>
</dbReference>
<sequence length="466" mass="52516">MKTRKASSSHPSGMPSSSSSGCWAAAFQDHLMKSLSKPAAVAALSRPLQAHSRPRQPPTTERGASLQHQHRHRRKPSSSLSSAASACLSGCRPSADTDKGVTDVVSDATKRDFRVYEKSLSLAERLQLVPAPPPPLTDSQWEAVRETSEARQESHKPCAICLEEFADSPQVILSCSHVFHKRCLASFERFAQTRCCPICRRASYQRRPHHGGFLVWRHKCATRIQKAWRGHCIRRQTTQEVRQRFRGRVRDELTSSTFLTSSDPSGCGDELSSFERKCYGRALAGLSRQVLRRCDERQDALDKFLSDIDQSVQESSRILREDLQRFSTLYPQLSLVPSLPVTHRRQSPQRAAAPPNTAAAAPAGPPPPAEQQQQPLPPFRLDVTAEEWASAKRRALERDEEECSICFQEYHRGKAVLLLSCSHVFHKTCLLNFESFHVFEQHRCPVCRQWYARRPLALPARPRKGS</sequence>
<dbReference type="InParanoid" id="A0A0G4FW13"/>
<dbReference type="PROSITE" id="PS50089">
    <property type="entry name" value="ZF_RING_2"/>
    <property type="match status" value="2"/>
</dbReference>
<dbReference type="PANTHER" id="PTHR14991:SF0">
    <property type="entry name" value="RING FINGER PROTEIN 32"/>
    <property type="match status" value="1"/>
</dbReference>
<dbReference type="VEuPathDB" id="CryptoDB:Vbra_16367"/>
<dbReference type="Gene3D" id="3.30.40.10">
    <property type="entry name" value="Zinc/RING finger domain, C3HC4 (zinc finger)"/>
    <property type="match status" value="2"/>
</dbReference>
<evidence type="ECO:0000256" key="2">
    <source>
        <dbReference type="SAM" id="MobiDB-lite"/>
    </source>
</evidence>
<feature type="compositionally biased region" description="Low complexity" evidence="2">
    <location>
        <begin position="8"/>
        <end position="21"/>
    </location>
</feature>
<dbReference type="OMA" id="WASAKRR"/>
<dbReference type="OrthoDB" id="8062037at2759"/>
<feature type="domain" description="RING-type" evidence="3">
    <location>
        <begin position="403"/>
        <end position="448"/>
    </location>
</feature>
<evidence type="ECO:0000313" key="5">
    <source>
        <dbReference type="Proteomes" id="UP000041254"/>
    </source>
</evidence>
<dbReference type="InterPro" id="IPR001841">
    <property type="entry name" value="Znf_RING"/>
</dbReference>
<dbReference type="PROSITE" id="PS51257">
    <property type="entry name" value="PROKAR_LIPOPROTEIN"/>
    <property type="match status" value="1"/>
</dbReference>
<dbReference type="GO" id="GO:0008270">
    <property type="term" value="F:zinc ion binding"/>
    <property type="evidence" value="ECO:0007669"/>
    <property type="project" value="UniProtKB-KW"/>
</dbReference>
<feature type="region of interest" description="Disordered" evidence="2">
    <location>
        <begin position="341"/>
        <end position="375"/>
    </location>
</feature>
<dbReference type="CDD" id="cd16677">
    <property type="entry name" value="RING-H2_RNF32_rpt1"/>
    <property type="match status" value="1"/>
</dbReference>
<gene>
    <name evidence="4" type="ORF">Vbra_16367</name>
</gene>
<feature type="compositionally biased region" description="Low complexity" evidence="2">
    <location>
        <begin position="348"/>
        <end position="362"/>
    </location>
</feature>
<feature type="domain" description="RING-type" evidence="3">
    <location>
        <begin position="158"/>
        <end position="200"/>
    </location>
</feature>
<dbReference type="Pfam" id="PF17123">
    <property type="entry name" value="zf-RING_11"/>
    <property type="match status" value="1"/>
</dbReference>
<dbReference type="STRING" id="1169540.A0A0G4FW13"/>
<dbReference type="SUPFAM" id="SSF57850">
    <property type="entry name" value="RING/U-box"/>
    <property type="match status" value="2"/>
</dbReference>
<feature type="region of interest" description="Disordered" evidence="2">
    <location>
        <begin position="1"/>
        <end position="21"/>
    </location>
</feature>
<keyword evidence="1" id="KW-0863">Zinc-finger</keyword>
<organism evidence="4 5">
    <name type="scientific">Vitrella brassicaformis (strain CCMP3155)</name>
    <dbReference type="NCBI Taxonomy" id="1169540"/>
    <lineage>
        <taxon>Eukaryota</taxon>
        <taxon>Sar</taxon>
        <taxon>Alveolata</taxon>
        <taxon>Colpodellida</taxon>
        <taxon>Vitrellaceae</taxon>
        <taxon>Vitrella</taxon>
    </lineage>
</organism>
<dbReference type="AlphaFoldDB" id="A0A0G4FW13"/>
<keyword evidence="5" id="KW-1185">Reference proteome</keyword>
<evidence type="ECO:0000256" key="1">
    <source>
        <dbReference type="PROSITE-ProRule" id="PRU00175"/>
    </source>
</evidence>
<reference evidence="4 5" key="1">
    <citation type="submission" date="2014-11" db="EMBL/GenBank/DDBJ databases">
        <authorList>
            <person name="Zhu J."/>
            <person name="Qi W."/>
            <person name="Song R."/>
        </authorList>
    </citation>
    <scope>NUCLEOTIDE SEQUENCE [LARGE SCALE GENOMIC DNA]</scope>
</reference>
<dbReference type="InterPro" id="IPR013083">
    <property type="entry name" value="Znf_RING/FYVE/PHD"/>
</dbReference>
<dbReference type="SMART" id="SM00184">
    <property type="entry name" value="RING"/>
    <property type="match status" value="2"/>
</dbReference>